<accession>A0A0E9SUE1</accession>
<protein>
    <submittedName>
        <fullName evidence="1">Uncharacterized protein</fullName>
    </submittedName>
</protein>
<reference evidence="1" key="1">
    <citation type="submission" date="2014-11" db="EMBL/GenBank/DDBJ databases">
        <authorList>
            <person name="Amaro Gonzalez C."/>
        </authorList>
    </citation>
    <scope>NUCLEOTIDE SEQUENCE</scope>
</reference>
<proteinExistence type="predicted"/>
<reference evidence="1" key="2">
    <citation type="journal article" date="2015" name="Fish Shellfish Immunol.">
        <title>Early steps in the European eel (Anguilla anguilla)-Vibrio vulnificus interaction in the gills: Role of the RtxA13 toxin.</title>
        <authorList>
            <person name="Callol A."/>
            <person name="Pajuelo D."/>
            <person name="Ebbesson L."/>
            <person name="Teles M."/>
            <person name="MacKenzie S."/>
            <person name="Amaro C."/>
        </authorList>
    </citation>
    <scope>NUCLEOTIDE SEQUENCE</scope>
</reference>
<dbReference type="AlphaFoldDB" id="A0A0E9SUE1"/>
<organism evidence="1">
    <name type="scientific">Anguilla anguilla</name>
    <name type="common">European freshwater eel</name>
    <name type="synonym">Muraena anguilla</name>
    <dbReference type="NCBI Taxonomy" id="7936"/>
    <lineage>
        <taxon>Eukaryota</taxon>
        <taxon>Metazoa</taxon>
        <taxon>Chordata</taxon>
        <taxon>Craniata</taxon>
        <taxon>Vertebrata</taxon>
        <taxon>Euteleostomi</taxon>
        <taxon>Actinopterygii</taxon>
        <taxon>Neopterygii</taxon>
        <taxon>Teleostei</taxon>
        <taxon>Anguilliformes</taxon>
        <taxon>Anguillidae</taxon>
        <taxon>Anguilla</taxon>
    </lineage>
</organism>
<name>A0A0E9SUE1_ANGAN</name>
<evidence type="ECO:0000313" key="1">
    <source>
        <dbReference type="EMBL" id="JAH44911.1"/>
    </source>
</evidence>
<dbReference type="EMBL" id="GBXM01063666">
    <property type="protein sequence ID" value="JAH44911.1"/>
    <property type="molecule type" value="Transcribed_RNA"/>
</dbReference>
<sequence>MQTIVMPKRLFIKTDDNRLFLKIIWTL</sequence>